<keyword evidence="3" id="KW-1185">Reference proteome</keyword>
<evidence type="ECO:0000256" key="1">
    <source>
        <dbReference type="SAM" id="SignalP"/>
    </source>
</evidence>
<accession>A0ABP3XK68</accession>
<keyword evidence="1" id="KW-0732">Signal</keyword>
<feature type="chain" id="PRO_5046497662" evidence="1">
    <location>
        <begin position="23"/>
        <end position="179"/>
    </location>
</feature>
<feature type="signal peptide" evidence="1">
    <location>
        <begin position="1"/>
        <end position="22"/>
    </location>
</feature>
<protein>
    <submittedName>
        <fullName evidence="2">Uncharacterized protein</fullName>
    </submittedName>
</protein>
<dbReference type="EMBL" id="BAAAFE010000009">
    <property type="protein sequence ID" value="GAA0865977.1"/>
    <property type="molecule type" value="Genomic_DNA"/>
</dbReference>
<dbReference type="Proteomes" id="UP001500738">
    <property type="component" value="Unassembled WGS sequence"/>
</dbReference>
<name>A0ABP3XK68_9SPHN</name>
<dbReference type="RefSeq" id="WP_215356068.1">
    <property type="nucleotide sequence ID" value="NZ_BAAAFE010000009.1"/>
</dbReference>
<gene>
    <name evidence="2" type="ORF">GCM10009115_26670</name>
</gene>
<reference evidence="3" key="1">
    <citation type="journal article" date="2019" name="Int. J. Syst. Evol. Microbiol.">
        <title>The Global Catalogue of Microorganisms (GCM) 10K type strain sequencing project: providing services to taxonomists for standard genome sequencing and annotation.</title>
        <authorList>
            <consortium name="The Broad Institute Genomics Platform"/>
            <consortium name="The Broad Institute Genome Sequencing Center for Infectious Disease"/>
            <person name="Wu L."/>
            <person name="Ma J."/>
        </authorList>
    </citation>
    <scope>NUCLEOTIDE SEQUENCE [LARGE SCALE GENOMIC DNA]</scope>
    <source>
        <strain evidence="3">JCM 15910</strain>
    </source>
</reference>
<sequence length="179" mass="19017">MFRTLAGSAALVLAAVSGAVSAQEGAKFDCPFAASAPAFRASLGEAMVGQGDPAERSALVEQLRKTVDGCVASQGVAEAQKADYFDYSLARISREWLIGAIARANLKAEIVDKALDFGPGRANPDLSGDMTEDQIVLIVQGYVNAGVDIEKVDQSVWEKVGAYAAATSIYWNKRQRLPF</sequence>
<evidence type="ECO:0000313" key="3">
    <source>
        <dbReference type="Proteomes" id="UP001500738"/>
    </source>
</evidence>
<comment type="caution">
    <text evidence="2">The sequence shown here is derived from an EMBL/GenBank/DDBJ whole genome shotgun (WGS) entry which is preliminary data.</text>
</comment>
<proteinExistence type="predicted"/>
<evidence type="ECO:0000313" key="2">
    <source>
        <dbReference type="EMBL" id="GAA0865977.1"/>
    </source>
</evidence>
<organism evidence="2 3">
    <name type="scientific">Sphingopyxis soli</name>
    <dbReference type="NCBI Taxonomy" id="592051"/>
    <lineage>
        <taxon>Bacteria</taxon>
        <taxon>Pseudomonadati</taxon>
        <taxon>Pseudomonadota</taxon>
        <taxon>Alphaproteobacteria</taxon>
        <taxon>Sphingomonadales</taxon>
        <taxon>Sphingomonadaceae</taxon>
        <taxon>Sphingopyxis</taxon>
    </lineage>
</organism>